<sequence length="542" mass="58876">MGKKSLTKSTAKKKTTTSAKKKSPEKKTAAASAKKGKTQKNTTKTKKPTLKSLRKKQFDAWRPEKPFVPEPDPAAKNAFTAPPVTGDYGKEQAETIRALLLWDLNEPSPVAKAPEPEAEKAQEPAAQKPEPPKEKPPEAETKAEPEAESKKTDPSKAEEKPADAETAAEAEAESKAEKTPEPEEKQATEAQPAPEKKPEKAEKKQKPEAAAKPEKSEKAKASEKPASSKKDSDSGGAAGPPGGPPEPPKPPVAEKKEPPLDPKLIGLIAIVGLLFLLIIGASFRNADNYYLKQTDRAIEIWKGKFSPRGQEKIVTLPGQQAPETEKAIYARKEALSLAFNHFMDRADALSEAEDLIDFQSIRENLEKAKKYASTDQQKQRVNQRLETMDFLMLLYKANVASEKQTLESLENAMEFLERAAALDISERARRSLEDRMTAIQESASELEEEAAAEKAAEAEQAAEAEETADAEKAAETETTSEAKQAGEDQQQDGQPAPEPNGDAAETTGKEADKDSDKQSGQNSKDSSQDSDDPGAQSESEQQ</sequence>
<name>A0A7W0C8U1_9BACT</name>
<feature type="compositionally biased region" description="Basic and acidic residues" evidence="1">
    <location>
        <begin position="172"/>
        <end position="187"/>
    </location>
</feature>
<keyword evidence="2" id="KW-1133">Transmembrane helix</keyword>
<evidence type="ECO:0000313" key="3">
    <source>
        <dbReference type="EMBL" id="MBA2881247.1"/>
    </source>
</evidence>
<keyword evidence="2" id="KW-0812">Transmembrane</keyword>
<feature type="compositionally biased region" description="Basic and acidic residues" evidence="1">
    <location>
        <begin position="194"/>
        <end position="233"/>
    </location>
</feature>
<feature type="region of interest" description="Disordered" evidence="1">
    <location>
        <begin position="435"/>
        <end position="542"/>
    </location>
</feature>
<keyword evidence="4" id="KW-1185">Reference proteome</keyword>
<evidence type="ECO:0000256" key="2">
    <source>
        <dbReference type="SAM" id="Phobius"/>
    </source>
</evidence>
<feature type="region of interest" description="Disordered" evidence="1">
    <location>
        <begin position="107"/>
        <end position="258"/>
    </location>
</feature>
<keyword evidence="2" id="KW-0472">Membrane</keyword>
<feature type="compositionally biased region" description="Basic and acidic residues" evidence="1">
    <location>
        <begin position="56"/>
        <end position="67"/>
    </location>
</feature>
<feature type="compositionally biased region" description="Pro residues" evidence="1">
    <location>
        <begin position="241"/>
        <end position="251"/>
    </location>
</feature>
<feature type="compositionally biased region" description="Basic and acidic residues" evidence="1">
    <location>
        <begin position="507"/>
        <end position="517"/>
    </location>
</feature>
<comment type="caution">
    <text evidence="3">The sequence shown here is derived from an EMBL/GenBank/DDBJ whole genome shotgun (WGS) entry which is preliminary data.</text>
</comment>
<protein>
    <submittedName>
        <fullName evidence="3">Uncharacterized protein</fullName>
    </submittedName>
</protein>
<reference evidence="3 4" key="1">
    <citation type="submission" date="2020-07" db="EMBL/GenBank/DDBJ databases">
        <title>Genomic Encyclopedia of Type Strains, Phase IV (KMG-IV): sequencing the most valuable type-strain genomes for metagenomic binning, comparative biology and taxonomic classification.</title>
        <authorList>
            <person name="Goeker M."/>
        </authorList>
    </citation>
    <scope>NUCLEOTIDE SEQUENCE [LARGE SCALE GENOMIC DNA]</scope>
    <source>
        <strain evidence="3 4">DSM 17721</strain>
    </source>
</reference>
<dbReference type="RefSeq" id="WP_181550895.1">
    <property type="nucleotide sequence ID" value="NZ_JACDUS010000003.1"/>
</dbReference>
<dbReference type="AlphaFoldDB" id="A0A7W0C8U1"/>
<organism evidence="3 4">
    <name type="scientific">Desulfosalsimonas propionicica</name>
    <dbReference type="NCBI Taxonomy" id="332175"/>
    <lineage>
        <taxon>Bacteria</taxon>
        <taxon>Pseudomonadati</taxon>
        <taxon>Thermodesulfobacteriota</taxon>
        <taxon>Desulfobacteria</taxon>
        <taxon>Desulfobacterales</taxon>
        <taxon>Desulfosalsimonadaceae</taxon>
        <taxon>Desulfosalsimonas</taxon>
    </lineage>
</organism>
<feature type="transmembrane region" description="Helical" evidence="2">
    <location>
        <begin position="264"/>
        <end position="283"/>
    </location>
</feature>
<dbReference type="EMBL" id="JACDUS010000003">
    <property type="protein sequence ID" value="MBA2881247.1"/>
    <property type="molecule type" value="Genomic_DNA"/>
</dbReference>
<feature type="compositionally biased region" description="Basic residues" evidence="1">
    <location>
        <begin position="34"/>
        <end position="55"/>
    </location>
</feature>
<accession>A0A7W0C8U1</accession>
<feature type="compositionally biased region" description="Basic residues" evidence="1">
    <location>
        <begin position="1"/>
        <end position="24"/>
    </location>
</feature>
<dbReference type="Proteomes" id="UP000525298">
    <property type="component" value="Unassembled WGS sequence"/>
</dbReference>
<evidence type="ECO:0000313" key="4">
    <source>
        <dbReference type="Proteomes" id="UP000525298"/>
    </source>
</evidence>
<proteinExistence type="predicted"/>
<feature type="region of interest" description="Disordered" evidence="1">
    <location>
        <begin position="1"/>
        <end position="92"/>
    </location>
</feature>
<feature type="compositionally biased region" description="Basic and acidic residues" evidence="1">
    <location>
        <begin position="130"/>
        <end position="163"/>
    </location>
</feature>
<gene>
    <name evidence="3" type="ORF">HNR65_001573</name>
</gene>
<evidence type="ECO:0000256" key="1">
    <source>
        <dbReference type="SAM" id="MobiDB-lite"/>
    </source>
</evidence>